<comment type="similarity">
    <text evidence="2">Belongs to the Nudix hydrolase family.</text>
</comment>
<dbReference type="PROSITE" id="PS00893">
    <property type="entry name" value="NUDIX_BOX"/>
    <property type="match status" value="1"/>
</dbReference>
<dbReference type="PROSITE" id="PS51462">
    <property type="entry name" value="NUDIX"/>
    <property type="match status" value="1"/>
</dbReference>
<evidence type="ECO:0000313" key="4">
    <source>
        <dbReference type="EMBL" id="TWH91212.1"/>
    </source>
</evidence>
<dbReference type="InterPro" id="IPR000086">
    <property type="entry name" value="NUDIX_hydrolase_dom"/>
</dbReference>
<keyword evidence="1 2" id="KW-0378">Hydrolase</keyword>
<dbReference type="RefSeq" id="WP_144539790.1">
    <property type="nucleotide sequence ID" value="NZ_CBCSDC010000009.1"/>
</dbReference>
<dbReference type="InterPro" id="IPR020476">
    <property type="entry name" value="Nudix_hydrolase"/>
</dbReference>
<evidence type="ECO:0000259" key="3">
    <source>
        <dbReference type="PROSITE" id="PS51462"/>
    </source>
</evidence>
<comment type="caution">
    <text evidence="4">The sequence shown here is derived from an EMBL/GenBank/DDBJ whole genome shotgun (WGS) entry which is preliminary data.</text>
</comment>
<proteinExistence type="inferred from homology"/>
<dbReference type="InterPro" id="IPR015797">
    <property type="entry name" value="NUDIX_hydrolase-like_dom_sf"/>
</dbReference>
<reference evidence="4 5" key="1">
    <citation type="journal article" date="2015" name="Stand. Genomic Sci.">
        <title>Genomic Encyclopedia of Bacterial and Archaeal Type Strains, Phase III: the genomes of soil and plant-associated and newly described type strains.</title>
        <authorList>
            <person name="Whitman W.B."/>
            <person name="Woyke T."/>
            <person name="Klenk H.P."/>
            <person name="Zhou Y."/>
            <person name="Lilburn T.G."/>
            <person name="Beck B.J."/>
            <person name="De Vos P."/>
            <person name="Vandamme P."/>
            <person name="Eisen J.A."/>
            <person name="Garrity G."/>
            <person name="Hugenholtz P."/>
            <person name="Kyrpides N.C."/>
        </authorList>
    </citation>
    <scope>NUCLEOTIDE SEQUENCE [LARGE SCALE GENOMIC DNA]</scope>
    <source>
        <strain evidence="4 5">CGMCC 1.10115</strain>
    </source>
</reference>
<dbReference type="GeneID" id="65401942"/>
<dbReference type="GO" id="GO:0044715">
    <property type="term" value="F:8-oxo-dGDP phosphatase activity"/>
    <property type="evidence" value="ECO:0007669"/>
    <property type="project" value="TreeGrafter"/>
</dbReference>
<organism evidence="4 5">
    <name type="scientific">Cytobacillus oceanisediminis</name>
    <dbReference type="NCBI Taxonomy" id="665099"/>
    <lineage>
        <taxon>Bacteria</taxon>
        <taxon>Bacillati</taxon>
        <taxon>Bacillota</taxon>
        <taxon>Bacilli</taxon>
        <taxon>Bacillales</taxon>
        <taxon>Bacillaceae</taxon>
        <taxon>Cytobacillus</taxon>
    </lineage>
</organism>
<dbReference type="Proteomes" id="UP000318667">
    <property type="component" value="Unassembled WGS sequence"/>
</dbReference>
<dbReference type="PANTHER" id="PTHR22769:SF56">
    <property type="entry name" value="8-OXO-DGDP PHOSPHATASE NUDT18"/>
    <property type="match status" value="1"/>
</dbReference>
<dbReference type="InterPro" id="IPR020084">
    <property type="entry name" value="NUDIX_hydrolase_CS"/>
</dbReference>
<dbReference type="SUPFAM" id="SSF55811">
    <property type="entry name" value="Nudix"/>
    <property type="match status" value="1"/>
</dbReference>
<dbReference type="CDD" id="cd02883">
    <property type="entry name" value="NUDIX_Hydrolase"/>
    <property type="match status" value="1"/>
</dbReference>
<dbReference type="Pfam" id="PF00293">
    <property type="entry name" value="NUDIX"/>
    <property type="match status" value="1"/>
</dbReference>
<evidence type="ECO:0000256" key="2">
    <source>
        <dbReference type="RuleBase" id="RU003476"/>
    </source>
</evidence>
<dbReference type="Gene3D" id="3.90.79.10">
    <property type="entry name" value="Nucleoside Triphosphate Pyrophosphohydrolase"/>
    <property type="match status" value="1"/>
</dbReference>
<evidence type="ECO:0000256" key="1">
    <source>
        <dbReference type="ARBA" id="ARBA00022801"/>
    </source>
</evidence>
<keyword evidence="5" id="KW-1185">Reference proteome</keyword>
<accession>A0A562K717</accession>
<dbReference type="EMBL" id="VLKI01000001">
    <property type="protein sequence ID" value="TWH91212.1"/>
    <property type="molecule type" value="Genomic_DNA"/>
</dbReference>
<dbReference type="PRINTS" id="PR00502">
    <property type="entry name" value="NUDIXFAMILY"/>
</dbReference>
<dbReference type="OrthoDB" id="9800077at2"/>
<name>A0A562K717_9BACI</name>
<evidence type="ECO:0000313" key="5">
    <source>
        <dbReference type="Proteomes" id="UP000318667"/>
    </source>
</evidence>
<protein>
    <submittedName>
        <fullName evidence="4">ADP-ribose pyrophosphatase YjhB (NUDIX family)</fullName>
    </submittedName>
</protein>
<sequence length="152" mass="17554">MTQNGIVLVASVTILRDRKVLMIKENKPTALNKWNFPSGRIERGEDILTAACREAKEETGFEVKLTQSTGLYRFISSTNHQVILFHFTGEIIGGSLKLEEEEIADSKWVPLCEVWSFEDKELRNPEVIKQIMNAVIDDKYYPLEIYKEKLIY</sequence>
<gene>
    <name evidence="4" type="ORF">IQ19_00668</name>
</gene>
<dbReference type="GO" id="GO:0044716">
    <property type="term" value="F:8-oxo-GDP phosphatase activity"/>
    <property type="evidence" value="ECO:0007669"/>
    <property type="project" value="TreeGrafter"/>
</dbReference>
<feature type="domain" description="Nudix hydrolase" evidence="3">
    <location>
        <begin position="5"/>
        <end position="132"/>
    </location>
</feature>
<dbReference type="PANTHER" id="PTHR22769">
    <property type="entry name" value="MUTT/NUDIX HYDROLASE"/>
    <property type="match status" value="1"/>
</dbReference>
<dbReference type="AlphaFoldDB" id="A0A562K717"/>